<evidence type="ECO:0000313" key="2">
    <source>
        <dbReference type="EnsemblMetazoa" id="MDOA006358-PA"/>
    </source>
</evidence>
<dbReference type="AlphaFoldDB" id="A0A1I8MM15"/>
<feature type="chain" id="PRO_5044560550" evidence="1">
    <location>
        <begin position="24"/>
        <end position="98"/>
    </location>
</feature>
<accession>A0A1I8MM15</accession>
<dbReference type="Proteomes" id="UP001652621">
    <property type="component" value="Unplaced"/>
</dbReference>
<dbReference type="OrthoDB" id="8066434at2759"/>
<evidence type="ECO:0000313" key="4">
    <source>
        <dbReference type="RefSeq" id="XP_005175319.1"/>
    </source>
</evidence>
<gene>
    <name evidence="2" type="primary">101899565</name>
    <name evidence="4" type="synonym">LOC101899565</name>
</gene>
<keyword evidence="3" id="KW-1185">Reference proteome</keyword>
<sequence>MKYFSVLCIFLIFALAACYAASAEPKSEVDASLAEKKTEKRGIYGFGYGHGLAGYGGYYGHGFGYPHYGGYAAVHHGYAAPYYGGGHGYYPYHHGFYH</sequence>
<dbReference type="VEuPathDB" id="VectorBase:MDOA006358"/>
<dbReference type="VEuPathDB" id="VectorBase:MDOMA2_003370"/>
<protein>
    <submittedName>
        <fullName evidence="4">Glycine-rich cell wall structural protein</fullName>
    </submittedName>
</protein>
<reference evidence="4" key="2">
    <citation type="submission" date="2025-04" db="UniProtKB">
        <authorList>
            <consortium name="RefSeq"/>
        </authorList>
    </citation>
    <scope>IDENTIFICATION</scope>
    <source>
        <strain evidence="4">Aabys</strain>
    </source>
</reference>
<dbReference type="RefSeq" id="XP_005175319.1">
    <property type="nucleotide sequence ID" value="XM_005175262.3"/>
</dbReference>
<name>A0A1I8MM15_MUSDO</name>
<dbReference type="KEGG" id="mde:101899565"/>
<organism evidence="2">
    <name type="scientific">Musca domestica</name>
    <name type="common">House fly</name>
    <dbReference type="NCBI Taxonomy" id="7370"/>
    <lineage>
        <taxon>Eukaryota</taxon>
        <taxon>Metazoa</taxon>
        <taxon>Ecdysozoa</taxon>
        <taxon>Arthropoda</taxon>
        <taxon>Hexapoda</taxon>
        <taxon>Insecta</taxon>
        <taxon>Pterygota</taxon>
        <taxon>Neoptera</taxon>
        <taxon>Endopterygota</taxon>
        <taxon>Diptera</taxon>
        <taxon>Brachycera</taxon>
        <taxon>Muscomorpha</taxon>
        <taxon>Muscoidea</taxon>
        <taxon>Muscidae</taxon>
        <taxon>Musca</taxon>
    </lineage>
</organism>
<reference evidence="2" key="1">
    <citation type="submission" date="2020-05" db="UniProtKB">
        <authorList>
            <consortium name="EnsemblMetazoa"/>
        </authorList>
    </citation>
    <scope>IDENTIFICATION</scope>
    <source>
        <strain evidence="2">Aabys</strain>
    </source>
</reference>
<evidence type="ECO:0000313" key="3">
    <source>
        <dbReference type="Proteomes" id="UP001652621"/>
    </source>
</evidence>
<dbReference type="GeneID" id="101899565"/>
<dbReference type="EnsemblMetazoa" id="MDOA006358-RA">
    <property type="protein sequence ID" value="MDOA006358-PA"/>
    <property type="gene ID" value="MDOA006358"/>
</dbReference>
<feature type="signal peptide" evidence="1">
    <location>
        <begin position="1"/>
        <end position="23"/>
    </location>
</feature>
<dbReference type="PROSITE" id="PS51257">
    <property type="entry name" value="PROKAR_LIPOPROTEIN"/>
    <property type="match status" value="1"/>
</dbReference>
<proteinExistence type="predicted"/>
<evidence type="ECO:0000256" key="1">
    <source>
        <dbReference type="SAM" id="SignalP"/>
    </source>
</evidence>
<keyword evidence="1" id="KW-0732">Signal</keyword>